<evidence type="ECO:0000256" key="1">
    <source>
        <dbReference type="ARBA" id="ARBA00022598"/>
    </source>
</evidence>
<keyword evidence="6" id="KW-1185">Reference proteome</keyword>
<dbReference type="PANTHER" id="PTHR43334">
    <property type="entry name" value="ACETATE--COA LIGASE [ADP-FORMING]"/>
    <property type="match status" value="1"/>
</dbReference>
<dbReference type="PANTHER" id="PTHR43334:SF1">
    <property type="entry name" value="3-HYDROXYPROPIONATE--COA LIGASE [ADP-FORMING]"/>
    <property type="match status" value="1"/>
</dbReference>
<evidence type="ECO:0000313" key="5">
    <source>
        <dbReference type="EMBL" id="AEH45870.1"/>
    </source>
</evidence>
<evidence type="ECO:0000256" key="3">
    <source>
        <dbReference type="ARBA" id="ARBA00022840"/>
    </source>
</evidence>
<dbReference type="InterPro" id="IPR016181">
    <property type="entry name" value="Acyl_CoA_acyltransferase"/>
</dbReference>
<dbReference type="InterPro" id="IPR051538">
    <property type="entry name" value="Acyl-CoA_Synth/Transferase"/>
</dbReference>
<dbReference type="HOGENOM" id="CLU_007415_0_2_0"/>
<dbReference type="Gene3D" id="3.40.630.30">
    <property type="match status" value="1"/>
</dbReference>
<dbReference type="InterPro" id="IPR016102">
    <property type="entry name" value="Succinyl-CoA_synth-like"/>
</dbReference>
<evidence type="ECO:0000259" key="4">
    <source>
        <dbReference type="PROSITE" id="PS51186"/>
    </source>
</evidence>
<proteinExistence type="predicted"/>
<feature type="domain" description="N-acetyltransferase" evidence="4">
    <location>
        <begin position="667"/>
        <end position="821"/>
    </location>
</feature>
<dbReference type="SUPFAM" id="SSF51735">
    <property type="entry name" value="NAD(P)-binding Rossmann-fold domains"/>
    <property type="match status" value="1"/>
</dbReference>
<dbReference type="Gene3D" id="3.30.470.20">
    <property type="entry name" value="ATP-grasp fold, B domain"/>
    <property type="match status" value="1"/>
</dbReference>
<dbReference type="PROSITE" id="PS51186">
    <property type="entry name" value="GNAT"/>
    <property type="match status" value="1"/>
</dbReference>
<keyword evidence="3" id="KW-0067">ATP-binding</keyword>
<dbReference type="InterPro" id="IPR000182">
    <property type="entry name" value="GNAT_dom"/>
</dbReference>
<dbReference type="Pfam" id="PF19045">
    <property type="entry name" value="Ligase_CoA_2"/>
    <property type="match status" value="1"/>
</dbReference>
<dbReference type="GO" id="GO:0005524">
    <property type="term" value="F:ATP binding"/>
    <property type="evidence" value="ECO:0007669"/>
    <property type="project" value="UniProtKB-KW"/>
</dbReference>
<dbReference type="eggNOG" id="COG1670">
    <property type="taxonomic scope" value="Bacteria"/>
</dbReference>
<gene>
    <name evidence="5" type="ordered locus">Thein_2019</name>
</gene>
<dbReference type="FunCoup" id="F8AD04">
    <property type="interactions" value="49"/>
</dbReference>
<dbReference type="RefSeq" id="WP_013908609.1">
    <property type="nucleotide sequence ID" value="NC_015681.1"/>
</dbReference>
<dbReference type="OrthoDB" id="9807426at2"/>
<dbReference type="InterPro" id="IPR003781">
    <property type="entry name" value="CoA-bd"/>
</dbReference>
<dbReference type="GO" id="GO:0043758">
    <property type="term" value="F:acetate-CoA ligase (ADP-forming) activity"/>
    <property type="evidence" value="ECO:0007669"/>
    <property type="project" value="InterPro"/>
</dbReference>
<dbReference type="EMBL" id="CP002683">
    <property type="protein sequence ID" value="AEH45870.1"/>
    <property type="molecule type" value="Genomic_DNA"/>
</dbReference>
<dbReference type="InParanoid" id="F8AD04"/>
<protein>
    <submittedName>
        <fullName evidence="5">GCN5-related N-acetyltransferase</fullName>
    </submittedName>
</protein>
<dbReference type="Pfam" id="PF13302">
    <property type="entry name" value="Acetyltransf_3"/>
    <property type="match status" value="1"/>
</dbReference>
<dbReference type="CDD" id="cd04301">
    <property type="entry name" value="NAT_SF"/>
    <property type="match status" value="1"/>
</dbReference>
<accession>F8AD04</accession>
<name>F8AD04_THEID</name>
<dbReference type="InterPro" id="IPR032875">
    <property type="entry name" value="Succ_CoA_lig_flav_dom"/>
</dbReference>
<keyword evidence="1" id="KW-0436">Ligase</keyword>
<evidence type="ECO:0000256" key="2">
    <source>
        <dbReference type="ARBA" id="ARBA00022741"/>
    </source>
</evidence>
<dbReference type="eggNOG" id="COG1042">
    <property type="taxonomic scope" value="Bacteria"/>
</dbReference>
<dbReference type="STRING" id="667014.Thein_2019"/>
<organism evidence="5 6">
    <name type="scientific">Thermodesulfatator indicus (strain DSM 15286 / JCM 11887 / CIR29812)</name>
    <dbReference type="NCBI Taxonomy" id="667014"/>
    <lineage>
        <taxon>Bacteria</taxon>
        <taxon>Pseudomonadati</taxon>
        <taxon>Thermodesulfobacteriota</taxon>
        <taxon>Thermodesulfobacteria</taxon>
        <taxon>Thermodesulfobacteriales</taxon>
        <taxon>Thermodesulfatatoraceae</taxon>
        <taxon>Thermodesulfatator</taxon>
    </lineage>
</organism>
<dbReference type="Pfam" id="PF13607">
    <property type="entry name" value="Succ_CoA_lig"/>
    <property type="match status" value="1"/>
</dbReference>
<dbReference type="Pfam" id="PF13380">
    <property type="entry name" value="CoA_binding_2"/>
    <property type="match status" value="1"/>
</dbReference>
<dbReference type="PATRIC" id="fig|667014.3.peg.2074"/>
<sequence>MSIYNLDHVFKPKSIAVVDVIPGDASPSELLLRNLVWRGFRGDVFLVNKAQEEICGLVPYPSLTAVPSPVDLAIIAGPVENLWDNLNDCVKKKVKGVIILARDFVAQMKNPEVALSQLYGYVVKHNIRILGPNTLGFLRPHLKLYASVVPNKFEPGNLAFISDSSTLASAILDWAEKKRVGFSFFTSLGDKVDIDLSDMIDYLGIDFHTRALIVFIRDVKSGRKFIRAARAFSRAKPIMVVKSGRFVSFDGERYTDMAQIIKRDWVYSAAFRRAGVVEVDELLELFHVAESLAKQPRPKGKRLAIVTNAGGAAGIAVDALRANNGDLAELSPKTKEALKEILPEERLKNPVDLLSYAPPSAYHKAILACLRDPQVDGVIVLHTPEFGINVEELAWAIIKAHQQVRYKPVLASFMGEERVEAGRQLLSEHNIPNFITPVETVKSFLYMYRYDHLLKLLFETPGSLLENFFPDQKKVRKIIEKAALEDRFILNQEESFAILETYGIKVSKELPESEAEVYPLSVGMFKDSHFGSIISFGFGGPALKAEKDIALGLPPLNQTLALRVLERTKIYKFLTEEKKYSPVPLEKLLVLFSLLIVDFPEIKEIELNPVWFGKNGYVVSGAKIYLEDFAFLPRKETRTYHCPAHLAICPYPNQFVFNVCLKDGSEVNIRPIKPEDEPLLAEMFSSLSGETLRLRFMQPRNQITHEELARMCHVDYDRELNLVAEVKEDGKLRIIGMINLLRLPDEESAEMALLVADNCQGKGLGWLLCNTMLQVAKQLGIKKVYMEILTENVRMQKLAEKLGFRIQSREEDVIRVVKEIA</sequence>
<dbReference type="GO" id="GO:0016747">
    <property type="term" value="F:acyltransferase activity, transferring groups other than amino-acyl groups"/>
    <property type="evidence" value="ECO:0007669"/>
    <property type="project" value="InterPro"/>
</dbReference>
<dbReference type="InterPro" id="IPR036291">
    <property type="entry name" value="NAD(P)-bd_dom_sf"/>
</dbReference>
<evidence type="ECO:0000313" key="6">
    <source>
        <dbReference type="Proteomes" id="UP000006793"/>
    </source>
</evidence>
<dbReference type="Pfam" id="PF13549">
    <property type="entry name" value="ATP-grasp_5"/>
    <property type="match status" value="1"/>
</dbReference>
<dbReference type="SUPFAM" id="SSF52210">
    <property type="entry name" value="Succinyl-CoA synthetase domains"/>
    <property type="match status" value="2"/>
</dbReference>
<dbReference type="KEGG" id="tid:Thein_2019"/>
<dbReference type="SMART" id="SM00881">
    <property type="entry name" value="CoA_binding"/>
    <property type="match status" value="1"/>
</dbReference>
<dbReference type="SUPFAM" id="SSF55729">
    <property type="entry name" value="Acyl-CoA N-acyltransferases (Nat)"/>
    <property type="match status" value="1"/>
</dbReference>
<keyword evidence="2" id="KW-0547">Nucleotide-binding</keyword>
<dbReference type="InterPro" id="IPR043938">
    <property type="entry name" value="Ligase_CoA_dom"/>
</dbReference>
<reference evidence="6" key="1">
    <citation type="submission" date="2011-04" db="EMBL/GenBank/DDBJ databases">
        <title>The complete genome of Thermodesulfatator indicus DSM 15286.</title>
        <authorList>
            <person name="Lucas S."/>
            <person name="Copeland A."/>
            <person name="Lapidus A."/>
            <person name="Bruce D."/>
            <person name="Goodwin L."/>
            <person name="Pitluck S."/>
            <person name="Peters L."/>
            <person name="Kyrpides N."/>
            <person name="Mavromatis K."/>
            <person name="Pagani I."/>
            <person name="Ivanova N."/>
            <person name="Saunders L."/>
            <person name="Detter J.C."/>
            <person name="Tapia R."/>
            <person name="Han C."/>
            <person name="Land M."/>
            <person name="Hauser L."/>
            <person name="Markowitz V."/>
            <person name="Cheng J.-F."/>
            <person name="Hugenholtz P."/>
            <person name="Woyke T."/>
            <person name="Wu D."/>
            <person name="Spring S."/>
            <person name="Schroeder M."/>
            <person name="Brambilla E."/>
            <person name="Klenk H.-P."/>
            <person name="Eisen J.A."/>
        </authorList>
    </citation>
    <scope>NUCLEOTIDE SEQUENCE [LARGE SCALE GENOMIC DNA]</scope>
    <source>
        <strain evidence="6">DSM 15286 / JCM 11887 / CIR29812</strain>
    </source>
</reference>
<dbReference type="Gene3D" id="3.40.50.261">
    <property type="entry name" value="Succinyl-CoA synthetase domains"/>
    <property type="match status" value="2"/>
</dbReference>
<dbReference type="Proteomes" id="UP000006793">
    <property type="component" value="Chromosome"/>
</dbReference>
<reference evidence="5 6" key="2">
    <citation type="journal article" date="2012" name="Stand. Genomic Sci.">
        <title>Complete genome sequence of the thermophilic sulfate-reducing ocean bacterium Thermodesulfatator indicus type strain (CIR29812(T)).</title>
        <authorList>
            <person name="Anderson I."/>
            <person name="Saunders E."/>
            <person name="Lapidus A."/>
            <person name="Nolan M."/>
            <person name="Lucas S."/>
            <person name="Tice H."/>
            <person name="Del Rio T.G."/>
            <person name="Cheng J.F."/>
            <person name="Han C."/>
            <person name="Tapia R."/>
            <person name="Goodwin L.A."/>
            <person name="Pitluck S."/>
            <person name="Liolios K."/>
            <person name="Mavromatis K."/>
            <person name="Pagani I."/>
            <person name="Ivanova N."/>
            <person name="Mikhailova N."/>
            <person name="Pati A."/>
            <person name="Chen A."/>
            <person name="Palaniappan K."/>
            <person name="Land M."/>
            <person name="Hauser L."/>
            <person name="Jeffries C.D."/>
            <person name="Chang Y.J."/>
            <person name="Brambilla E.M."/>
            <person name="Rohde M."/>
            <person name="Spring S."/>
            <person name="Goker M."/>
            <person name="Detter J.C."/>
            <person name="Woyke T."/>
            <person name="Bristow J."/>
            <person name="Eisen J.A."/>
            <person name="Markowitz V."/>
            <person name="Hugenholtz P."/>
            <person name="Kyrpides N.C."/>
            <person name="Klenk H.P."/>
        </authorList>
    </citation>
    <scope>NUCLEOTIDE SEQUENCE [LARGE SCALE GENOMIC DNA]</scope>
    <source>
        <strain evidence="6">DSM 15286 / JCM 11887 / CIR29812</strain>
    </source>
</reference>
<dbReference type="AlphaFoldDB" id="F8AD04"/>
<dbReference type="Gene3D" id="3.40.50.720">
    <property type="entry name" value="NAD(P)-binding Rossmann-like Domain"/>
    <property type="match status" value="1"/>
</dbReference>
<dbReference type="PaxDb" id="667014-Thein_2019"/>